<accession>A0A655PLG8</accession>
<dbReference type="GO" id="GO:0022857">
    <property type="term" value="F:transmembrane transporter activity"/>
    <property type="evidence" value="ECO:0007669"/>
    <property type="project" value="InterPro"/>
</dbReference>
<feature type="transmembrane region" description="Helical" evidence="8">
    <location>
        <begin position="52"/>
        <end position="71"/>
    </location>
</feature>
<evidence type="ECO:0000256" key="8">
    <source>
        <dbReference type="SAM" id="Phobius"/>
    </source>
</evidence>
<comment type="similarity">
    <text evidence="2">Belongs to the binding-protein-dependent transport system permease family. FecCD subfamily.</text>
</comment>
<dbReference type="PANTHER" id="PTHR30472:SF29">
    <property type="entry name" value="VITAMIN B12 IMPORT SYSTEM PERMEASE PROTEIN BTUC"/>
    <property type="match status" value="1"/>
</dbReference>
<sequence>MIGFVGLVVPHLLRLTLGSENRLLLPLSALCGALLLVSADLIARLALGSGELPLGVVTTTLGAPIFIWMLVRNHDSC</sequence>
<dbReference type="InterPro" id="IPR037294">
    <property type="entry name" value="ABC_BtuC-like"/>
</dbReference>
<reference evidence="9 10" key="1">
    <citation type="submission" date="2015-07" db="EMBL/GenBank/DDBJ databases">
        <authorList>
            <consortium name="Pathogen Informatics"/>
        </authorList>
    </citation>
    <scope>NUCLEOTIDE SEQUENCE [LARGE SCALE GENOMIC DNA]</scope>
    <source>
        <strain evidence="9 10">A51</strain>
    </source>
</reference>
<keyword evidence="7 8" id="KW-0472">Membrane</keyword>
<evidence type="ECO:0000256" key="1">
    <source>
        <dbReference type="ARBA" id="ARBA00004651"/>
    </source>
</evidence>
<evidence type="ECO:0000256" key="2">
    <source>
        <dbReference type="ARBA" id="ARBA00007935"/>
    </source>
</evidence>
<evidence type="ECO:0000256" key="6">
    <source>
        <dbReference type="ARBA" id="ARBA00022989"/>
    </source>
</evidence>
<evidence type="ECO:0000256" key="4">
    <source>
        <dbReference type="ARBA" id="ARBA00022475"/>
    </source>
</evidence>
<keyword evidence="6 8" id="KW-1133">Transmembrane helix</keyword>
<dbReference type="GO" id="GO:0005886">
    <property type="term" value="C:plasma membrane"/>
    <property type="evidence" value="ECO:0007669"/>
    <property type="project" value="UniProtKB-SubCell"/>
</dbReference>
<dbReference type="SUPFAM" id="SSF81345">
    <property type="entry name" value="ABC transporter involved in vitamin B12 uptake, BtuC"/>
    <property type="match status" value="1"/>
</dbReference>
<dbReference type="EMBL" id="CWOW01000003">
    <property type="protein sequence ID" value="CSA13498.1"/>
    <property type="molecule type" value="Genomic_DNA"/>
</dbReference>
<dbReference type="PANTHER" id="PTHR30472">
    <property type="entry name" value="FERRIC ENTEROBACTIN TRANSPORT SYSTEM PERMEASE PROTEIN"/>
    <property type="match status" value="1"/>
</dbReference>
<gene>
    <name evidence="9" type="primary">yfhA</name>
    <name evidence="9" type="ORF">ERS013165_00824</name>
</gene>
<dbReference type="InterPro" id="IPR000522">
    <property type="entry name" value="ABC_transptr_permease_BtuC"/>
</dbReference>
<evidence type="ECO:0000256" key="5">
    <source>
        <dbReference type="ARBA" id="ARBA00022692"/>
    </source>
</evidence>
<evidence type="ECO:0000256" key="3">
    <source>
        <dbReference type="ARBA" id="ARBA00022448"/>
    </source>
</evidence>
<protein>
    <submittedName>
        <fullName evidence="9">Vitamin B12 ABC transporter, permease component BtuC</fullName>
    </submittedName>
</protein>
<dbReference type="GO" id="GO:0015889">
    <property type="term" value="P:cobalamin transport"/>
    <property type="evidence" value="ECO:0007669"/>
    <property type="project" value="TreeGrafter"/>
</dbReference>
<evidence type="ECO:0000313" key="10">
    <source>
        <dbReference type="Proteomes" id="UP000044806"/>
    </source>
</evidence>
<dbReference type="Gene3D" id="1.10.3470.10">
    <property type="entry name" value="ABC transporter involved in vitamin B12 uptake, BtuC"/>
    <property type="match status" value="1"/>
</dbReference>
<keyword evidence="5 8" id="KW-0812">Transmembrane</keyword>
<keyword evidence="4" id="KW-1003">Cell membrane</keyword>
<dbReference type="AlphaFoldDB" id="A0A655PLG8"/>
<proteinExistence type="inferred from homology"/>
<dbReference type="Proteomes" id="UP000044806">
    <property type="component" value="Unassembled WGS sequence"/>
</dbReference>
<feature type="transmembrane region" description="Helical" evidence="8">
    <location>
        <begin position="23"/>
        <end position="46"/>
    </location>
</feature>
<organism evidence="9 10">
    <name type="scientific">Vibrio cholerae</name>
    <dbReference type="NCBI Taxonomy" id="666"/>
    <lineage>
        <taxon>Bacteria</taxon>
        <taxon>Pseudomonadati</taxon>
        <taxon>Pseudomonadota</taxon>
        <taxon>Gammaproteobacteria</taxon>
        <taxon>Vibrionales</taxon>
        <taxon>Vibrionaceae</taxon>
        <taxon>Vibrio</taxon>
    </lineage>
</organism>
<evidence type="ECO:0000313" key="9">
    <source>
        <dbReference type="EMBL" id="CSA13498.1"/>
    </source>
</evidence>
<name>A0A655PLG8_VIBCL</name>
<evidence type="ECO:0000256" key="7">
    <source>
        <dbReference type="ARBA" id="ARBA00023136"/>
    </source>
</evidence>
<keyword evidence="3" id="KW-0813">Transport</keyword>
<comment type="subcellular location">
    <subcellularLocation>
        <location evidence="1">Cell membrane</location>
        <topology evidence="1">Multi-pass membrane protein</topology>
    </subcellularLocation>
</comment>
<dbReference type="Pfam" id="PF01032">
    <property type="entry name" value="FecCD"/>
    <property type="match status" value="1"/>
</dbReference>